<evidence type="ECO:0000313" key="1">
    <source>
        <dbReference type="EMBL" id="MBN3545013.1"/>
    </source>
</evidence>
<sequence length="84" mass="9789">MEKSLFSETRFILVDKGELKGKILEVFAVDQDYYYIKSAFKNSQQKIPCDYARLIPKECKPIEGDIDELAKKGIKVQEHINKHK</sequence>
<accession>A0ABS2ZA09</accession>
<gene>
    <name evidence="1" type="ORF">JYA64_06890</name>
</gene>
<name>A0ABS2ZA09_9BACL</name>
<reference evidence="1 2" key="1">
    <citation type="submission" date="2021-01" db="EMBL/GenBank/DDBJ databases">
        <title>Genome Sequencing of Type Strains.</title>
        <authorList>
            <person name="Lemaire J.F."/>
            <person name="Inderbitzin P."/>
            <person name="Collins S.B."/>
            <person name="Wespe N."/>
            <person name="Knight-Connoni V."/>
        </authorList>
    </citation>
    <scope>NUCLEOTIDE SEQUENCE [LARGE SCALE GENOMIC DNA]</scope>
    <source>
        <strain evidence="1 2">DSM 14730</strain>
    </source>
</reference>
<proteinExistence type="predicted"/>
<dbReference type="EMBL" id="JAFHKS010000042">
    <property type="protein sequence ID" value="MBN3545013.1"/>
    <property type="molecule type" value="Genomic_DNA"/>
</dbReference>
<evidence type="ECO:0008006" key="3">
    <source>
        <dbReference type="Google" id="ProtNLM"/>
    </source>
</evidence>
<evidence type="ECO:0000313" key="2">
    <source>
        <dbReference type="Proteomes" id="UP001319060"/>
    </source>
</evidence>
<dbReference type="Proteomes" id="UP001319060">
    <property type="component" value="Unassembled WGS sequence"/>
</dbReference>
<comment type="caution">
    <text evidence="1">The sequence shown here is derived from an EMBL/GenBank/DDBJ whole genome shotgun (WGS) entry which is preliminary data.</text>
</comment>
<protein>
    <recommendedName>
        <fullName evidence="3">PRC-barrel domain-containing protein</fullName>
    </recommendedName>
</protein>
<keyword evidence="2" id="KW-1185">Reference proteome</keyword>
<dbReference type="RefSeq" id="WP_205723997.1">
    <property type="nucleotide sequence ID" value="NZ_BMCE01000002.1"/>
</dbReference>
<organism evidence="1 2">
    <name type="scientific">Fictibacillus barbaricus</name>
    <dbReference type="NCBI Taxonomy" id="182136"/>
    <lineage>
        <taxon>Bacteria</taxon>
        <taxon>Bacillati</taxon>
        <taxon>Bacillota</taxon>
        <taxon>Bacilli</taxon>
        <taxon>Bacillales</taxon>
        <taxon>Fictibacillaceae</taxon>
        <taxon>Fictibacillus</taxon>
    </lineage>
</organism>